<evidence type="ECO:0000256" key="2">
    <source>
        <dbReference type="ARBA" id="ARBA00023002"/>
    </source>
</evidence>
<sequence length="262" mass="27667">MVVVITGASSGFGRACAVAFVARGAKVIATARREQELLDLQRELGAESCAIVVCDVVDTCALSKGISSALKGFGLGGDGESELSGIDVLVNNAGLALGLEPANACKIEDWEQMISVNILALVRLTHRVLPAMVARKKGHIINMGSIAGSYPYPGSSVYGASKAFVKQFSLNLRADLYDKNIRVSDIEPGLAGGSEFSLVRFKGDKARADSVYAGTTPLSPEDVAQAVCFVAYLPEHININRLEMMPTTQAPAALNVHKRSEA</sequence>
<evidence type="ECO:0000256" key="3">
    <source>
        <dbReference type="RuleBase" id="RU000363"/>
    </source>
</evidence>
<dbReference type="PRINTS" id="PR00080">
    <property type="entry name" value="SDRFAMILY"/>
</dbReference>
<comment type="similarity">
    <text evidence="1 3">Belongs to the short-chain dehydrogenases/reductases (SDR) family.</text>
</comment>
<dbReference type="PANTHER" id="PTHR42901:SF1">
    <property type="entry name" value="ALCOHOL DEHYDROGENASE"/>
    <property type="match status" value="1"/>
</dbReference>
<comment type="caution">
    <text evidence="4">The sequence shown here is derived from an EMBL/GenBank/DDBJ whole genome shotgun (WGS) entry which is preliminary data.</text>
</comment>
<dbReference type="RefSeq" id="WP_150337115.1">
    <property type="nucleotide sequence ID" value="NZ_JAERIX010000055.1"/>
</dbReference>
<dbReference type="PRINTS" id="PR00081">
    <property type="entry name" value="GDHRDH"/>
</dbReference>
<reference evidence="4 5" key="1">
    <citation type="submission" date="2019-09" db="EMBL/GenBank/DDBJ databases">
        <title>Draft genome sequence of various Type strains from the CCUG.</title>
        <authorList>
            <person name="Pineiro-Iglesias B."/>
            <person name="Tunovic T."/>
            <person name="Unosson C."/>
            <person name="Inganas E."/>
            <person name="Ohlen M."/>
            <person name="Cardew S."/>
            <person name="Jensie-Markopoulos S."/>
            <person name="Salva-Serra F."/>
            <person name="Jaen-Luchoro D."/>
            <person name="Karlsson R."/>
            <person name="Svensson-Stadler L."/>
            <person name="Chun J."/>
            <person name="Moore E."/>
        </authorList>
    </citation>
    <scope>NUCLEOTIDE SEQUENCE [LARGE SCALE GENOMIC DNA]</scope>
    <source>
        <strain evidence="4 5">CCUG 32756T</strain>
    </source>
</reference>
<dbReference type="AlphaFoldDB" id="A0A5M9QNU9"/>
<dbReference type="InterPro" id="IPR020904">
    <property type="entry name" value="Sc_DH/Rdtase_CS"/>
</dbReference>
<dbReference type="PANTHER" id="PTHR42901">
    <property type="entry name" value="ALCOHOL DEHYDROGENASE"/>
    <property type="match status" value="1"/>
</dbReference>
<dbReference type="Pfam" id="PF00106">
    <property type="entry name" value="adh_short"/>
    <property type="match status" value="1"/>
</dbReference>
<dbReference type="GO" id="GO:0016616">
    <property type="term" value="F:oxidoreductase activity, acting on the CH-OH group of donors, NAD or NADP as acceptor"/>
    <property type="evidence" value="ECO:0007669"/>
    <property type="project" value="UniProtKB-ARBA"/>
</dbReference>
<dbReference type="InterPro" id="IPR002347">
    <property type="entry name" value="SDR_fam"/>
</dbReference>
<dbReference type="Gene3D" id="3.40.50.720">
    <property type="entry name" value="NAD(P)-binding Rossmann-like Domain"/>
    <property type="match status" value="1"/>
</dbReference>
<organism evidence="4 5">
    <name type="scientific">Helicobacter canis</name>
    <dbReference type="NCBI Taxonomy" id="29419"/>
    <lineage>
        <taxon>Bacteria</taxon>
        <taxon>Pseudomonadati</taxon>
        <taxon>Campylobacterota</taxon>
        <taxon>Epsilonproteobacteria</taxon>
        <taxon>Campylobacterales</taxon>
        <taxon>Helicobacteraceae</taxon>
        <taxon>Helicobacter</taxon>
    </lineage>
</organism>
<evidence type="ECO:0000313" key="5">
    <source>
        <dbReference type="Proteomes" id="UP000323707"/>
    </source>
</evidence>
<dbReference type="EMBL" id="VXKE01000010">
    <property type="protein sequence ID" value="KAA8710078.1"/>
    <property type="molecule type" value="Genomic_DNA"/>
</dbReference>
<gene>
    <name evidence="4" type="ORF">F4V45_03660</name>
</gene>
<evidence type="ECO:0000313" key="4">
    <source>
        <dbReference type="EMBL" id="KAA8710078.1"/>
    </source>
</evidence>
<dbReference type="SUPFAM" id="SSF51735">
    <property type="entry name" value="NAD(P)-binding Rossmann-fold domains"/>
    <property type="match status" value="1"/>
</dbReference>
<keyword evidence="2" id="KW-0560">Oxidoreductase</keyword>
<dbReference type="FunFam" id="3.40.50.720:FF:000047">
    <property type="entry name" value="NADP-dependent L-serine/L-allo-threonine dehydrogenase"/>
    <property type="match status" value="1"/>
</dbReference>
<dbReference type="Proteomes" id="UP000323707">
    <property type="component" value="Unassembled WGS sequence"/>
</dbReference>
<name>A0A5M9QNU9_9HELI</name>
<dbReference type="InterPro" id="IPR036291">
    <property type="entry name" value="NAD(P)-bd_dom_sf"/>
</dbReference>
<dbReference type="PROSITE" id="PS00061">
    <property type="entry name" value="ADH_SHORT"/>
    <property type="match status" value="1"/>
</dbReference>
<accession>A0A5M9QNU9</accession>
<evidence type="ECO:0000256" key="1">
    <source>
        <dbReference type="ARBA" id="ARBA00006484"/>
    </source>
</evidence>
<protein>
    <submittedName>
        <fullName evidence="4">SDR family NAD(P)-dependent oxidoreductase</fullName>
    </submittedName>
</protein>
<proteinExistence type="inferred from homology"/>